<dbReference type="Pfam" id="PF25909">
    <property type="entry name" value="zf-C2H2_AHC1"/>
    <property type="match status" value="1"/>
</dbReference>
<dbReference type="Proteomes" id="UP000192596">
    <property type="component" value="Unassembled WGS sequence"/>
</dbReference>
<evidence type="ECO:0000313" key="4">
    <source>
        <dbReference type="Proteomes" id="UP000192596"/>
    </source>
</evidence>
<dbReference type="InParanoid" id="A0A1V8SVE6"/>
<evidence type="ECO:0000313" key="3">
    <source>
        <dbReference type="EMBL" id="OQO03049.1"/>
    </source>
</evidence>
<evidence type="ECO:0000256" key="1">
    <source>
        <dbReference type="SAM" id="MobiDB-lite"/>
    </source>
</evidence>
<feature type="compositionally biased region" description="Low complexity" evidence="1">
    <location>
        <begin position="434"/>
        <end position="452"/>
    </location>
</feature>
<keyword evidence="4" id="KW-1185">Reference proteome</keyword>
<feature type="region of interest" description="Disordered" evidence="1">
    <location>
        <begin position="563"/>
        <end position="606"/>
    </location>
</feature>
<dbReference type="InterPro" id="IPR058706">
    <property type="entry name" value="zf-C2H2_AHC1-like"/>
</dbReference>
<feature type="region of interest" description="Disordered" evidence="1">
    <location>
        <begin position="34"/>
        <end position="61"/>
    </location>
</feature>
<dbReference type="EMBL" id="NAJO01000026">
    <property type="protein sequence ID" value="OQO03049.1"/>
    <property type="molecule type" value="Genomic_DNA"/>
</dbReference>
<feature type="region of interest" description="Disordered" evidence="1">
    <location>
        <begin position="410"/>
        <end position="467"/>
    </location>
</feature>
<organism evidence="3 4">
    <name type="scientific">Cryoendolithus antarcticus</name>
    <dbReference type="NCBI Taxonomy" id="1507870"/>
    <lineage>
        <taxon>Eukaryota</taxon>
        <taxon>Fungi</taxon>
        <taxon>Dikarya</taxon>
        <taxon>Ascomycota</taxon>
        <taxon>Pezizomycotina</taxon>
        <taxon>Dothideomycetes</taxon>
        <taxon>Dothideomycetidae</taxon>
        <taxon>Cladosporiales</taxon>
        <taxon>Cladosporiaceae</taxon>
        <taxon>Cryoendolithus</taxon>
    </lineage>
</organism>
<feature type="region of interest" description="Disordered" evidence="1">
    <location>
        <begin position="496"/>
        <end position="551"/>
    </location>
</feature>
<protein>
    <recommendedName>
        <fullName evidence="2">AHC1-like C2H2 zinc-finger domain-containing protein</fullName>
    </recommendedName>
</protein>
<sequence length="645" mass="69291">MQSTFRLAWANEQPAGKATAPAVVPAANNVNKRKRALSPAASSLSDPAKKSRSGHNAAQTLPLDLANVSKDTVYPASLAYATPGATPTTAFNRSEYLTGALSPHHIDLNRTDSVFGESHLEHTPSNLLDSKTNMQADDHEMLDISAVSTVETESRTPLQQTLENQLNMQILLKHNELRLIEQEEAKCKIALEQLRRCELRPFPGTMRPSEAVSTGTGPAIDAGSASSQATFAPAYGVTDGPYSRHYAQWLLKDPAFDAERVSFYVAPIETPEQIASRSGRPIGSGRKTASKAIAAPVQTGAFPPSLPNYPPPPTRKEKSGPLILRRSTDGRLVKLVCNDCNRGDMNSIQGFLNHCRIAHKVDYKSHDQAAVSCGRPMDDDEIASLPAETQATPVSKPTTRAARMATAPMQPLPHGAVHPYNIQGNSLPRTKPQAAVRRPPLKPAAPLARPRPSNVSQPTPLNPSSRAPHLSALLARNNVGVNLDLAITNARRPIDASHDDDHLLSPRDSGPQSPDYTPAPSRGKSLPLTHPGVARPSSRKGYRQPAQHQPSPLALDAQHERLHASSLSPHTADDPGLISDRDDEDEHGSASEEESHAPVPRGAGLLPVTARACTDAMDLDIEVDEDVIGEHEGRVRVGGKGRKLG</sequence>
<evidence type="ECO:0000259" key="2">
    <source>
        <dbReference type="Pfam" id="PF25909"/>
    </source>
</evidence>
<feature type="compositionally biased region" description="Polar residues" evidence="1">
    <location>
        <begin position="453"/>
        <end position="465"/>
    </location>
</feature>
<feature type="compositionally biased region" description="Low complexity" evidence="1">
    <location>
        <begin position="37"/>
        <end position="46"/>
    </location>
</feature>
<comment type="caution">
    <text evidence="3">The sequence shown here is derived from an EMBL/GenBank/DDBJ whole genome shotgun (WGS) entry which is preliminary data.</text>
</comment>
<feature type="region of interest" description="Disordered" evidence="1">
    <location>
        <begin position="299"/>
        <end position="320"/>
    </location>
</feature>
<name>A0A1V8SVE6_9PEZI</name>
<dbReference type="STRING" id="1507870.A0A1V8SVE6"/>
<proteinExistence type="predicted"/>
<accession>A0A1V8SVE6</accession>
<feature type="compositionally biased region" description="Basic and acidic residues" evidence="1">
    <location>
        <begin position="496"/>
        <end position="505"/>
    </location>
</feature>
<gene>
    <name evidence="3" type="ORF">B0A48_11333</name>
</gene>
<feature type="compositionally biased region" description="Basic and acidic residues" evidence="1">
    <location>
        <begin position="587"/>
        <end position="596"/>
    </location>
</feature>
<feature type="compositionally biased region" description="Pro residues" evidence="1">
    <location>
        <begin position="304"/>
        <end position="313"/>
    </location>
</feature>
<reference evidence="4" key="1">
    <citation type="submission" date="2017-03" db="EMBL/GenBank/DDBJ databases">
        <title>Genomes of endolithic fungi from Antarctica.</title>
        <authorList>
            <person name="Coleine C."/>
            <person name="Masonjones S."/>
            <person name="Stajich J.E."/>
        </authorList>
    </citation>
    <scope>NUCLEOTIDE SEQUENCE [LARGE SCALE GENOMIC DNA]</scope>
    <source>
        <strain evidence="4">CCFEE 5527</strain>
    </source>
</reference>
<dbReference type="AlphaFoldDB" id="A0A1V8SVE6"/>
<feature type="domain" description="AHC1-like C2H2 zinc-finger" evidence="2">
    <location>
        <begin position="321"/>
        <end position="371"/>
    </location>
</feature>
<dbReference type="OrthoDB" id="5355528at2759"/>